<organism evidence="1 2">
    <name type="scientific">Apilactobacillus micheneri</name>
    <dbReference type="NCBI Taxonomy" id="1899430"/>
    <lineage>
        <taxon>Bacteria</taxon>
        <taxon>Bacillati</taxon>
        <taxon>Bacillota</taxon>
        <taxon>Bacilli</taxon>
        <taxon>Lactobacillales</taxon>
        <taxon>Lactobacillaceae</taxon>
        <taxon>Apilactobacillus</taxon>
    </lineage>
</organism>
<evidence type="ECO:0000313" key="2">
    <source>
        <dbReference type="Proteomes" id="UP000784700"/>
    </source>
</evidence>
<comment type="caution">
    <text evidence="1">The sequence shown here is derived from an EMBL/GenBank/DDBJ whole genome shotgun (WGS) entry which is preliminary data.</text>
</comment>
<reference evidence="1" key="1">
    <citation type="submission" date="2018-08" db="EMBL/GenBank/DDBJ databases">
        <title>Comparative genomics of wild bee and flower associated Lactobacillus reveals potential adaptation to the bee host.</title>
        <authorList>
            <person name="Vuong H.Q."/>
            <person name="Mcfrederick Q.S."/>
        </authorList>
    </citation>
    <scope>NUCLEOTIDE SEQUENCE</scope>
    <source>
        <strain evidence="1">HV_63</strain>
    </source>
</reference>
<gene>
    <name evidence="1" type="ORF">DY130_03665</name>
</gene>
<dbReference type="RefSeq" id="WP_140936211.1">
    <property type="nucleotide sequence ID" value="NZ_QUBF01000003.1"/>
</dbReference>
<protein>
    <submittedName>
        <fullName evidence="1">Uncharacterized protein</fullName>
    </submittedName>
</protein>
<evidence type="ECO:0000313" key="1">
    <source>
        <dbReference type="EMBL" id="TPR44147.1"/>
    </source>
</evidence>
<proteinExistence type="predicted"/>
<dbReference type="EMBL" id="QUBG01000003">
    <property type="protein sequence ID" value="TPR44147.1"/>
    <property type="molecule type" value="Genomic_DNA"/>
</dbReference>
<sequence length="61" mass="7201">MNNILPDIETLESVTKVKINDLAEQVKAVYFYFNKDKIPYTLMKAMTSIFLFHLKTLKILY</sequence>
<accession>A0A9Q8IP22</accession>
<dbReference type="GeneID" id="58108355"/>
<name>A0A9Q8IP22_9LACO</name>
<dbReference type="AlphaFoldDB" id="A0A9Q8IP22"/>
<dbReference type="Proteomes" id="UP000784700">
    <property type="component" value="Unassembled WGS sequence"/>
</dbReference>